<dbReference type="Gene3D" id="1.20.1280.50">
    <property type="match status" value="1"/>
</dbReference>
<reference evidence="2" key="2">
    <citation type="submission" date="2015-01" db="EMBL/GenBank/DDBJ databases">
        <title>Evolutionary Origins and Diversification of the Mycorrhizal Mutualists.</title>
        <authorList>
            <consortium name="DOE Joint Genome Institute"/>
            <consortium name="Mycorrhizal Genomics Consortium"/>
            <person name="Kohler A."/>
            <person name="Kuo A."/>
            <person name="Nagy L.G."/>
            <person name="Floudas D."/>
            <person name="Copeland A."/>
            <person name="Barry K.W."/>
            <person name="Cichocki N."/>
            <person name="Veneault-Fourrey C."/>
            <person name="LaButti K."/>
            <person name="Lindquist E.A."/>
            <person name="Lipzen A."/>
            <person name="Lundell T."/>
            <person name="Morin E."/>
            <person name="Murat C."/>
            <person name="Riley R."/>
            <person name="Ohm R."/>
            <person name="Sun H."/>
            <person name="Tunlid A."/>
            <person name="Henrissat B."/>
            <person name="Grigoriev I.V."/>
            <person name="Hibbett D.S."/>
            <person name="Martin F."/>
        </authorList>
    </citation>
    <scope>NUCLEOTIDE SEQUENCE [LARGE SCALE GENOMIC DNA]</scope>
    <source>
        <strain evidence="2">441</strain>
    </source>
</reference>
<evidence type="ECO:0000313" key="1">
    <source>
        <dbReference type="EMBL" id="KIK26289.1"/>
    </source>
</evidence>
<protein>
    <recommendedName>
        <fullName evidence="3">F-box domain-containing protein</fullName>
    </recommendedName>
</protein>
<evidence type="ECO:0000313" key="2">
    <source>
        <dbReference type="Proteomes" id="UP000054018"/>
    </source>
</evidence>
<dbReference type="EMBL" id="KN833702">
    <property type="protein sequence ID" value="KIK26289.1"/>
    <property type="molecule type" value="Genomic_DNA"/>
</dbReference>
<evidence type="ECO:0008006" key="3">
    <source>
        <dbReference type="Google" id="ProtNLM"/>
    </source>
</evidence>
<sequence>MDELDEARAELARLEGTERTIFKQLVEIRVAIKKQKSTIEELIKKRPPVINRLPVELLSWIFRFLLVHNDSFTSTEPLGPAKHRKGLSMVSRLWRNVILDTPEFWSDIVLTDDQPPDIAFLEIQLRRSRKVPLNITITGRFKRLHVFKVRYSILYDILRALESMEFPSLKEIHMDMQGEFTHSLDRLPFQAPALRKLKLLDFIFPRGFATAATLTTLELTLGRRLSGAPAPQIEFPAHFPTHSLTVLSLTNYASGWLFQRDSIHLPLLDVLTLAANDPERVMKAIVAPKLAHFGFSTPPRDHHISFGTGSKFNHVQTFNCIDPDTYQRIDGDTLCQEFRGVRHIGMYPETIDVLFTPGGQLRVAPADHCTSLEHITIFGLDFHSKKFDPLVRWLTKRRALGRPRISVRLSSPPSEPVDGTTLLDLYDKLQTHSTLKVDYAEMCPMVNHSTREGVFQLDLLGVESVITDYMFLDTFKGNAQRTGCLPGYFRFYKNGTP</sequence>
<dbReference type="InterPro" id="IPR036047">
    <property type="entry name" value="F-box-like_dom_sf"/>
</dbReference>
<organism evidence="1 2">
    <name type="scientific">Pisolithus microcarpus 441</name>
    <dbReference type="NCBI Taxonomy" id="765257"/>
    <lineage>
        <taxon>Eukaryota</taxon>
        <taxon>Fungi</taxon>
        <taxon>Dikarya</taxon>
        <taxon>Basidiomycota</taxon>
        <taxon>Agaricomycotina</taxon>
        <taxon>Agaricomycetes</taxon>
        <taxon>Agaricomycetidae</taxon>
        <taxon>Boletales</taxon>
        <taxon>Sclerodermatineae</taxon>
        <taxon>Pisolithaceae</taxon>
        <taxon>Pisolithus</taxon>
    </lineage>
</organism>
<name>A0A0C9ZK13_9AGAM</name>
<dbReference type="STRING" id="765257.A0A0C9ZK13"/>
<dbReference type="Proteomes" id="UP000054018">
    <property type="component" value="Unassembled WGS sequence"/>
</dbReference>
<proteinExistence type="predicted"/>
<dbReference type="SUPFAM" id="SSF81383">
    <property type="entry name" value="F-box domain"/>
    <property type="match status" value="1"/>
</dbReference>
<dbReference type="OrthoDB" id="2635230at2759"/>
<dbReference type="HOGENOM" id="CLU_023752_1_0_1"/>
<keyword evidence="2" id="KW-1185">Reference proteome</keyword>
<reference evidence="1 2" key="1">
    <citation type="submission" date="2014-04" db="EMBL/GenBank/DDBJ databases">
        <authorList>
            <consortium name="DOE Joint Genome Institute"/>
            <person name="Kuo A."/>
            <person name="Kohler A."/>
            <person name="Costa M.D."/>
            <person name="Nagy L.G."/>
            <person name="Floudas D."/>
            <person name="Copeland A."/>
            <person name="Barry K.W."/>
            <person name="Cichocki N."/>
            <person name="Veneault-Fourrey C."/>
            <person name="LaButti K."/>
            <person name="Lindquist E.A."/>
            <person name="Lipzen A."/>
            <person name="Lundell T."/>
            <person name="Morin E."/>
            <person name="Murat C."/>
            <person name="Sun H."/>
            <person name="Tunlid A."/>
            <person name="Henrissat B."/>
            <person name="Grigoriev I.V."/>
            <person name="Hibbett D.S."/>
            <person name="Martin F."/>
            <person name="Nordberg H.P."/>
            <person name="Cantor M.N."/>
            <person name="Hua S.X."/>
        </authorList>
    </citation>
    <scope>NUCLEOTIDE SEQUENCE [LARGE SCALE GENOMIC DNA]</scope>
    <source>
        <strain evidence="1 2">441</strain>
    </source>
</reference>
<accession>A0A0C9ZK13</accession>
<gene>
    <name evidence="1" type="ORF">PISMIDRAFT_8974</name>
</gene>
<dbReference type="AlphaFoldDB" id="A0A0C9ZK13"/>